<evidence type="ECO:0000256" key="9">
    <source>
        <dbReference type="ARBA" id="ARBA00022777"/>
    </source>
</evidence>
<feature type="transmembrane region" description="Helical" evidence="14">
    <location>
        <begin position="20"/>
        <end position="40"/>
    </location>
</feature>
<dbReference type="Pfam" id="PF00512">
    <property type="entry name" value="HisKA"/>
    <property type="match status" value="1"/>
</dbReference>
<keyword evidence="18" id="KW-1185">Reference proteome</keyword>
<keyword evidence="5" id="KW-0597">Phosphoprotein</keyword>
<dbReference type="InterPro" id="IPR005467">
    <property type="entry name" value="His_kinase_dom"/>
</dbReference>
<dbReference type="PROSITE" id="PS50109">
    <property type="entry name" value="HIS_KIN"/>
    <property type="match status" value="1"/>
</dbReference>
<dbReference type="Proteomes" id="UP000596387">
    <property type="component" value="Chromosome"/>
</dbReference>
<evidence type="ECO:0000256" key="8">
    <source>
        <dbReference type="ARBA" id="ARBA00022741"/>
    </source>
</evidence>
<name>A0ABX7F5H8_9RHOB</name>
<evidence type="ECO:0000259" key="15">
    <source>
        <dbReference type="PROSITE" id="PS50109"/>
    </source>
</evidence>
<dbReference type="CDD" id="cd00082">
    <property type="entry name" value="HisKA"/>
    <property type="match status" value="1"/>
</dbReference>
<dbReference type="PANTHER" id="PTHR42878">
    <property type="entry name" value="TWO-COMPONENT HISTIDINE KINASE"/>
    <property type="match status" value="1"/>
</dbReference>
<dbReference type="PANTHER" id="PTHR42878:SF15">
    <property type="entry name" value="BACTERIOPHYTOCHROME"/>
    <property type="match status" value="1"/>
</dbReference>
<evidence type="ECO:0000256" key="11">
    <source>
        <dbReference type="ARBA" id="ARBA00022989"/>
    </source>
</evidence>
<keyword evidence="7 14" id="KW-0812">Transmembrane</keyword>
<dbReference type="InterPro" id="IPR050351">
    <property type="entry name" value="BphY/WalK/GraS-like"/>
</dbReference>
<dbReference type="SMART" id="SM00086">
    <property type="entry name" value="PAC"/>
    <property type="match status" value="1"/>
</dbReference>
<feature type="transmembrane region" description="Helical" evidence="14">
    <location>
        <begin position="330"/>
        <end position="348"/>
    </location>
</feature>
<feature type="domain" description="Histidine kinase" evidence="15">
    <location>
        <begin position="551"/>
        <end position="762"/>
    </location>
</feature>
<dbReference type="CDD" id="cd00130">
    <property type="entry name" value="PAS"/>
    <property type="match status" value="1"/>
</dbReference>
<evidence type="ECO:0000256" key="13">
    <source>
        <dbReference type="ARBA" id="ARBA00023136"/>
    </source>
</evidence>
<evidence type="ECO:0000313" key="17">
    <source>
        <dbReference type="EMBL" id="QRF65638.1"/>
    </source>
</evidence>
<reference evidence="17 18" key="1">
    <citation type="submission" date="2019-12" db="EMBL/GenBank/DDBJ databases">
        <title>Complete Genome Sequence of a Quorum-Sensing Bacterium,Rhodobacteraceae bacterium C31, Isolated from a marine microalgae symbiotic bacteria.</title>
        <authorList>
            <person name="Zhang Y."/>
        </authorList>
    </citation>
    <scope>NUCLEOTIDE SEQUENCE [LARGE SCALE GENOMIC DNA]</scope>
    <source>
        <strain evidence="17 18">C31</strain>
    </source>
</reference>
<evidence type="ECO:0000256" key="2">
    <source>
        <dbReference type="ARBA" id="ARBA00004651"/>
    </source>
</evidence>
<comment type="subcellular location">
    <subcellularLocation>
        <location evidence="2">Cell membrane</location>
        <topology evidence="2">Multi-pass membrane protein</topology>
    </subcellularLocation>
</comment>
<gene>
    <name evidence="17" type="ORF">GQA70_04495</name>
</gene>
<evidence type="ECO:0000313" key="18">
    <source>
        <dbReference type="Proteomes" id="UP000596387"/>
    </source>
</evidence>
<comment type="catalytic activity">
    <reaction evidence="1">
        <text>ATP + protein L-histidine = ADP + protein N-phospho-L-histidine.</text>
        <dbReference type="EC" id="2.7.13.3"/>
    </reaction>
</comment>
<evidence type="ECO:0000256" key="12">
    <source>
        <dbReference type="ARBA" id="ARBA00023012"/>
    </source>
</evidence>
<evidence type="ECO:0000256" key="3">
    <source>
        <dbReference type="ARBA" id="ARBA00012438"/>
    </source>
</evidence>
<dbReference type="InterPro" id="IPR003661">
    <property type="entry name" value="HisK_dim/P_dom"/>
</dbReference>
<evidence type="ECO:0000259" key="16">
    <source>
        <dbReference type="PROSITE" id="PS50112"/>
    </source>
</evidence>
<dbReference type="InterPro" id="IPR000014">
    <property type="entry name" value="PAS"/>
</dbReference>
<evidence type="ECO:0000256" key="10">
    <source>
        <dbReference type="ARBA" id="ARBA00022840"/>
    </source>
</evidence>
<dbReference type="EMBL" id="CP047166">
    <property type="protein sequence ID" value="QRF65638.1"/>
    <property type="molecule type" value="Genomic_DNA"/>
</dbReference>
<dbReference type="Gene3D" id="1.10.287.130">
    <property type="match status" value="1"/>
</dbReference>
<dbReference type="SMART" id="SM00388">
    <property type="entry name" value="HisKA"/>
    <property type="match status" value="1"/>
</dbReference>
<keyword evidence="6" id="KW-0808">Transferase</keyword>
<dbReference type="Gene3D" id="3.30.450.20">
    <property type="entry name" value="PAS domain"/>
    <property type="match status" value="2"/>
</dbReference>
<dbReference type="Pfam" id="PF02518">
    <property type="entry name" value="HATPase_c"/>
    <property type="match status" value="1"/>
</dbReference>
<sequence>MARRDRNRSPFTRIGFRGRLILLGLLASLLAALMVGTIGYRATDHAAREGASALLAAEARLNAERVMAPLDTMRTETEIFARLPIIGLMAPGSGLPEEQREDLKRRLGLVFSTLLAERPAYFQARLIALADGGREMVRIDIGPGGARALAGDALQRKGAEPYMAPLMQGLVDHGYFSAVSLNREHGRVQDDAAVTIRYVQPVRDSRGRIFGAIVLNADMTRLFGAVAPHLAPDHRLHIVTNSGDHITLGHEGPENTLRFHGAPDFQPLDWPGAGHALTAEGQRFDADGIVAHALTQPMQGAAGPMPLTVVVTTPMASLLAPVHDLLKHTVVLSVLAGALALTLSFAVWRLTTRPIKPLLALTEQALSRHASGKAVALDTTGDAINDLKGSLVAVLDNLSEASDRARAMFQGTADGVMMVRRNGTITDINPSALTMFGYRPDDTVTLEMLVPPESRIAHRALVQEADIGPQGRRMAETRPIHGVRADGSTFPIEITISPVEYRGETQFVAMIRDISVRAATEAEREALIADLGRAKADLERSNDELNSFAYIASHDLKAPLRVIDNASRWLEEDLGKALDEDSLENIGLMRSRVARMERLLDDLLIHSRIGRDDRVHEPVDGDELMAAVRGLTNPPEGFTIGIDESLSRISLPRMPIQNVLLNLVSNAIKHHDRTDGTVRVSVEETPKTYVFTVTDDGPGIAPEYHERIFGMFTTLRPRDQVEGSGMGLAMVRKTLATVGGEIALSSAPGEGSRFVVTWPRTAASAAAQPDKAA</sequence>
<dbReference type="RefSeq" id="WP_023851723.1">
    <property type="nucleotide sequence ID" value="NZ_CP047166.1"/>
</dbReference>
<protein>
    <recommendedName>
        <fullName evidence="3">histidine kinase</fullName>
        <ecNumber evidence="3">2.7.13.3</ecNumber>
    </recommendedName>
</protein>
<dbReference type="Gene3D" id="3.30.565.10">
    <property type="entry name" value="Histidine kinase-like ATPase, C-terminal domain"/>
    <property type="match status" value="1"/>
</dbReference>
<dbReference type="SUPFAM" id="SSF55785">
    <property type="entry name" value="PYP-like sensor domain (PAS domain)"/>
    <property type="match status" value="1"/>
</dbReference>
<dbReference type="InterPro" id="IPR004358">
    <property type="entry name" value="Sig_transdc_His_kin-like_C"/>
</dbReference>
<dbReference type="InterPro" id="IPR013767">
    <property type="entry name" value="PAS_fold"/>
</dbReference>
<keyword evidence="11 14" id="KW-1133">Transmembrane helix</keyword>
<dbReference type="Pfam" id="PF00989">
    <property type="entry name" value="PAS"/>
    <property type="match status" value="1"/>
</dbReference>
<dbReference type="SMART" id="SM00091">
    <property type="entry name" value="PAS"/>
    <property type="match status" value="1"/>
</dbReference>
<dbReference type="InterPro" id="IPR029151">
    <property type="entry name" value="Sensor-like_sf"/>
</dbReference>
<keyword evidence="12" id="KW-0902">Two-component regulatory system</keyword>
<keyword evidence="10" id="KW-0067">ATP-binding</keyword>
<dbReference type="EC" id="2.7.13.3" evidence="3"/>
<keyword evidence="8" id="KW-0547">Nucleotide-binding</keyword>
<dbReference type="InterPro" id="IPR003594">
    <property type="entry name" value="HATPase_dom"/>
</dbReference>
<dbReference type="InterPro" id="IPR035965">
    <property type="entry name" value="PAS-like_dom_sf"/>
</dbReference>
<accession>A0ABX7F5H8</accession>
<proteinExistence type="predicted"/>
<dbReference type="PROSITE" id="PS50112">
    <property type="entry name" value="PAS"/>
    <property type="match status" value="1"/>
</dbReference>
<dbReference type="SUPFAM" id="SSF47384">
    <property type="entry name" value="Homodimeric domain of signal transducing histidine kinase"/>
    <property type="match status" value="1"/>
</dbReference>
<evidence type="ECO:0000256" key="6">
    <source>
        <dbReference type="ARBA" id="ARBA00022679"/>
    </source>
</evidence>
<dbReference type="InterPro" id="IPR036890">
    <property type="entry name" value="HATPase_C_sf"/>
</dbReference>
<dbReference type="SUPFAM" id="SSF55874">
    <property type="entry name" value="ATPase domain of HSP90 chaperone/DNA topoisomerase II/histidine kinase"/>
    <property type="match status" value="1"/>
</dbReference>
<evidence type="ECO:0000256" key="1">
    <source>
        <dbReference type="ARBA" id="ARBA00000085"/>
    </source>
</evidence>
<evidence type="ECO:0000256" key="7">
    <source>
        <dbReference type="ARBA" id="ARBA00022692"/>
    </source>
</evidence>
<keyword evidence="13 14" id="KW-0472">Membrane</keyword>
<dbReference type="PRINTS" id="PR00344">
    <property type="entry name" value="BCTRLSENSOR"/>
</dbReference>
<dbReference type="SMART" id="SM00387">
    <property type="entry name" value="HATPase_c"/>
    <property type="match status" value="1"/>
</dbReference>
<evidence type="ECO:0000256" key="5">
    <source>
        <dbReference type="ARBA" id="ARBA00022553"/>
    </source>
</evidence>
<evidence type="ECO:0000256" key="14">
    <source>
        <dbReference type="SAM" id="Phobius"/>
    </source>
</evidence>
<evidence type="ECO:0000256" key="4">
    <source>
        <dbReference type="ARBA" id="ARBA00022475"/>
    </source>
</evidence>
<dbReference type="InterPro" id="IPR001610">
    <property type="entry name" value="PAC"/>
</dbReference>
<dbReference type="SUPFAM" id="SSF103190">
    <property type="entry name" value="Sensory domain-like"/>
    <property type="match status" value="1"/>
</dbReference>
<organism evidence="17 18">
    <name type="scientific">Ponticoccus alexandrii</name>
    <dbReference type="NCBI Taxonomy" id="1943633"/>
    <lineage>
        <taxon>Bacteria</taxon>
        <taxon>Pseudomonadati</taxon>
        <taxon>Pseudomonadota</taxon>
        <taxon>Alphaproteobacteria</taxon>
        <taxon>Rhodobacterales</taxon>
        <taxon>Roseobacteraceae</taxon>
        <taxon>Ponticoccus</taxon>
    </lineage>
</organism>
<dbReference type="InterPro" id="IPR036097">
    <property type="entry name" value="HisK_dim/P_sf"/>
</dbReference>
<keyword evidence="9" id="KW-0418">Kinase</keyword>
<keyword evidence="4" id="KW-1003">Cell membrane</keyword>
<dbReference type="NCBIfam" id="TIGR00229">
    <property type="entry name" value="sensory_box"/>
    <property type="match status" value="1"/>
</dbReference>
<feature type="domain" description="PAS" evidence="16">
    <location>
        <begin position="401"/>
        <end position="444"/>
    </location>
</feature>